<keyword evidence="7" id="KW-0812">Transmembrane</keyword>
<dbReference type="InterPro" id="IPR036116">
    <property type="entry name" value="FN3_sf"/>
</dbReference>
<feature type="region of interest" description="Disordered" evidence="6">
    <location>
        <begin position="1043"/>
        <end position="1115"/>
    </location>
</feature>
<dbReference type="InterPro" id="IPR013783">
    <property type="entry name" value="Ig-like_fold"/>
</dbReference>
<comment type="subcellular location">
    <subcellularLocation>
        <location evidence="1">Secreted</location>
        <location evidence="1">Cell wall</location>
        <topology evidence="1">Peptidoglycan-anchor</topology>
    </subcellularLocation>
</comment>
<evidence type="ECO:0000256" key="3">
    <source>
        <dbReference type="ARBA" id="ARBA00022525"/>
    </source>
</evidence>
<gene>
    <name evidence="9" type="primary">pelA</name>
    <name evidence="9" type="ORF">MUN87_19510</name>
</gene>
<dbReference type="NCBIfam" id="TIGR01167">
    <property type="entry name" value="LPXTG_anchor"/>
    <property type="match status" value="1"/>
</dbReference>
<dbReference type="Pfam" id="PF09136">
    <property type="entry name" value="Glucodextran_B"/>
    <property type="match status" value="2"/>
</dbReference>
<evidence type="ECO:0000313" key="10">
    <source>
        <dbReference type="Proteomes" id="UP000831537"/>
    </source>
</evidence>
<dbReference type="SUPFAM" id="SSF49265">
    <property type="entry name" value="Fibronectin type III"/>
    <property type="match status" value="2"/>
</dbReference>
<dbReference type="InterPro" id="IPR012669">
    <property type="entry name" value="Pectate_lyase"/>
</dbReference>
<keyword evidence="5" id="KW-0572">Peptidoglycan-anchor</keyword>
<dbReference type="PROSITE" id="PS50853">
    <property type="entry name" value="FN3"/>
    <property type="match status" value="1"/>
</dbReference>
<feature type="compositionally biased region" description="Acidic residues" evidence="6">
    <location>
        <begin position="1047"/>
        <end position="1061"/>
    </location>
</feature>
<proteinExistence type="predicted"/>
<dbReference type="Gene3D" id="1.50.10.20">
    <property type="match status" value="1"/>
</dbReference>
<reference evidence="9 10" key="1">
    <citation type="submission" date="2022-04" db="EMBL/GenBank/DDBJ databases">
        <title>Gracilibacillus sp. isolated from saltern.</title>
        <authorList>
            <person name="Won M."/>
            <person name="Lee C.-M."/>
            <person name="Woen H.-Y."/>
            <person name="Kwon S.-W."/>
        </authorList>
    </citation>
    <scope>NUCLEOTIDE SEQUENCE [LARGE SCALE GENOMIC DNA]</scope>
    <source>
        <strain evidence="9 10">SSPM10-3</strain>
    </source>
</reference>
<keyword evidence="9" id="KW-0456">Lyase</keyword>
<feature type="compositionally biased region" description="Acidic residues" evidence="6">
    <location>
        <begin position="1091"/>
        <end position="1110"/>
    </location>
</feature>
<dbReference type="NCBIfam" id="TIGR02474">
    <property type="entry name" value="pec_lyase"/>
    <property type="match status" value="1"/>
</dbReference>
<dbReference type="SUPFAM" id="SSF81853">
    <property type="entry name" value="Family 10 polysaccharide lyase"/>
    <property type="match status" value="1"/>
</dbReference>
<name>A0ABY4GKS8_9BACI</name>
<dbReference type="InterPro" id="IPR003961">
    <property type="entry name" value="FN3_dom"/>
</dbReference>
<keyword evidence="7" id="KW-0472">Membrane</keyword>
<protein>
    <submittedName>
        <fullName evidence="9">Pectate lyase</fullName>
        <ecNumber evidence="9">4.2.2.2</ecNumber>
    </submittedName>
</protein>
<feature type="compositionally biased region" description="Low complexity" evidence="6">
    <location>
        <begin position="1062"/>
        <end position="1072"/>
    </location>
</feature>
<dbReference type="Pfam" id="PF09492">
    <property type="entry name" value="Pec_lyase"/>
    <property type="match status" value="1"/>
</dbReference>
<keyword evidence="10" id="KW-1185">Reference proteome</keyword>
<dbReference type="EC" id="4.2.2.2" evidence="9"/>
<evidence type="ECO:0000313" key="9">
    <source>
        <dbReference type="EMBL" id="UOQ84814.1"/>
    </source>
</evidence>
<feature type="transmembrane region" description="Helical" evidence="7">
    <location>
        <begin position="1121"/>
        <end position="1141"/>
    </location>
</feature>
<evidence type="ECO:0000256" key="1">
    <source>
        <dbReference type="ARBA" id="ARBA00004168"/>
    </source>
</evidence>
<dbReference type="Gene3D" id="2.60.40.10">
    <property type="entry name" value="Immunoglobulins"/>
    <property type="match status" value="4"/>
</dbReference>
<dbReference type="GO" id="GO:0030570">
    <property type="term" value="F:pectate lyase activity"/>
    <property type="evidence" value="ECO:0007669"/>
    <property type="project" value="UniProtKB-EC"/>
</dbReference>
<keyword evidence="2" id="KW-0134">Cell wall</keyword>
<dbReference type="RefSeq" id="WP_244743163.1">
    <property type="nucleotide sequence ID" value="NZ_CP095071.1"/>
</dbReference>
<evidence type="ECO:0000256" key="5">
    <source>
        <dbReference type="ARBA" id="ARBA00023088"/>
    </source>
</evidence>
<dbReference type="InterPro" id="IPR019931">
    <property type="entry name" value="LPXTG_anchor"/>
</dbReference>
<evidence type="ECO:0000256" key="2">
    <source>
        <dbReference type="ARBA" id="ARBA00022512"/>
    </source>
</evidence>
<sequence length="1152" mass="126294">MKKLLLSFLVLLITFTTIPVSPLIVSGAASSNAPTGLAANAGDGQVSLSWNRSVGSGKSLLYIGNDVPADHKTIAHLETLGFNNIELVRAEEAVTEDAEGHDIVFVGESGGSADIGQKFMNVEIPVIYAKGWVVDNVHLSSAASGDSGDIDGQTSISIQNSDHPLAAGLTDAVEVYNQAGKVNFGTPGEDADVIATVAGDQEKATIFAYEKGDKRVNGDTIPARRVSTFLFKDQEDYMTEAGWKLFDASVEWALDTDESAKTFTLKRSETAGGPYETVASGLDTTSYTDSEVENGTTYYYVLSLISDEGESDITEEIHATPVEALAAPTGLQAAAGNGEVTLNWEAVEAATSYDVLRSAVDQPDAYELIANNLSETTYTDTDLTNGETYFYVVTAGNDVATSVHSQSVSVTPVNTSPVIELDELPSSINEKMYTITGKVDQPSTVSINGEQVEVTDLTFNHIIELAEGENSITIEAVNEDGEAAEPVELTVTYEEEPPIVTVDDAVGEDKGDYYQTVYNPYPVSGTMNEAGTVLINGKEVEVKEDLSFETKLELTNGEKNTITIVGIDQAGNKSKQIQLTVLPDPETVAPGPIKIISAEVLDRHAVKVTFNGKVANFDPNDLELLEATGKWESLNPDLEANFTITGTTVEENEAGQTVVIYETEEAFGLDGALEREVSEDPHHVPYLKADYYSDNLEESITQADNLLTWQIEHGGWDKNKSDTLFTRPWDGEEPRSESYSFSADMETGTIDNNATIDEILFLALMYKETGYERYKESVLKGIEFLQNLQYETGGFAQAYPLNGSYQDNVTFNDNAMIRTLNAMTLMAEKQYPFNSDIISADLATEIQASVNLATDYLVNAQIKVDGELTAWGQQHDPFTYEPVTGRAFEIPSISGFESVSIVQYLMALPDQTPAVQTAVEGALNWFDEVEVEGYRFERFDENEQYYYEDPSSSYWYRLYEIGTNKPLFTQRSNELVTHDIMDLDKDNRSSYMWAGDFAADLLQVANTTGYFENRAYVKVVGENSTNIAGETLELDALHRIEGQSESVDPDPDPDDGDDENENTNGEDNGNTTDTDENEEGNDNNSDKTDNEETNENNEEEENIANMEESEGQSLPDTATNMYNWLMFGGVILLAGVGIFIYQWKRTKSVKNE</sequence>
<dbReference type="CDD" id="cd00063">
    <property type="entry name" value="FN3"/>
    <property type="match status" value="1"/>
</dbReference>
<keyword evidence="7" id="KW-1133">Transmembrane helix</keyword>
<dbReference type="Proteomes" id="UP000831537">
    <property type="component" value="Chromosome"/>
</dbReference>
<accession>A0ABY4GKS8</accession>
<dbReference type="EMBL" id="CP095071">
    <property type="protein sequence ID" value="UOQ84814.1"/>
    <property type="molecule type" value="Genomic_DNA"/>
</dbReference>
<evidence type="ECO:0000256" key="7">
    <source>
        <dbReference type="SAM" id="Phobius"/>
    </source>
</evidence>
<feature type="domain" description="Fibronectin type-III" evidence="8">
    <location>
        <begin position="327"/>
        <end position="418"/>
    </location>
</feature>
<evidence type="ECO:0000256" key="6">
    <source>
        <dbReference type="SAM" id="MobiDB-lite"/>
    </source>
</evidence>
<evidence type="ECO:0000256" key="4">
    <source>
        <dbReference type="ARBA" id="ARBA00022729"/>
    </source>
</evidence>
<evidence type="ECO:0000259" key="8">
    <source>
        <dbReference type="PROSITE" id="PS50853"/>
    </source>
</evidence>
<keyword evidence="4" id="KW-0732">Signal</keyword>
<dbReference type="Pfam" id="PF00746">
    <property type="entry name" value="Gram_pos_anchor"/>
    <property type="match status" value="1"/>
</dbReference>
<keyword evidence="3" id="KW-0964">Secreted</keyword>
<dbReference type="SMART" id="SM00060">
    <property type="entry name" value="FN3"/>
    <property type="match status" value="2"/>
</dbReference>
<organism evidence="9 10">
    <name type="scientific">Gracilibacillus salinarum</name>
    <dbReference type="NCBI Taxonomy" id="2932255"/>
    <lineage>
        <taxon>Bacteria</taxon>
        <taxon>Bacillati</taxon>
        <taxon>Bacillota</taxon>
        <taxon>Bacilli</taxon>
        <taxon>Bacillales</taxon>
        <taxon>Bacillaceae</taxon>
        <taxon>Gracilibacillus</taxon>
    </lineage>
</organism>